<dbReference type="InterPro" id="IPR025766">
    <property type="entry name" value="ADD"/>
</dbReference>
<evidence type="ECO:0000256" key="4">
    <source>
        <dbReference type="ARBA" id="ARBA00022833"/>
    </source>
</evidence>
<dbReference type="OrthoDB" id="6432841at2759"/>
<dbReference type="InterPro" id="IPR049554">
    <property type="entry name" value="DNMT3_ADD_PHD"/>
</dbReference>
<evidence type="ECO:0000256" key="5">
    <source>
        <dbReference type="ARBA" id="ARBA00023242"/>
    </source>
</evidence>
<dbReference type="EMBL" id="BMAV01014343">
    <property type="protein sequence ID" value="GFY62676.1"/>
    <property type="molecule type" value="Genomic_DNA"/>
</dbReference>
<dbReference type="PROSITE" id="PS51533">
    <property type="entry name" value="ADD"/>
    <property type="match status" value="1"/>
</dbReference>
<organism evidence="7 8">
    <name type="scientific">Trichonephila inaurata madagascariensis</name>
    <dbReference type="NCBI Taxonomy" id="2747483"/>
    <lineage>
        <taxon>Eukaryota</taxon>
        <taxon>Metazoa</taxon>
        <taxon>Ecdysozoa</taxon>
        <taxon>Arthropoda</taxon>
        <taxon>Chelicerata</taxon>
        <taxon>Arachnida</taxon>
        <taxon>Araneae</taxon>
        <taxon>Araneomorphae</taxon>
        <taxon>Entelegynae</taxon>
        <taxon>Araneoidea</taxon>
        <taxon>Nephilidae</taxon>
        <taxon>Trichonephila</taxon>
        <taxon>Trichonephila inaurata</taxon>
    </lineage>
</organism>
<proteinExistence type="predicted"/>
<protein>
    <recommendedName>
        <fullName evidence="6">PHD-type domain-containing protein</fullName>
    </recommendedName>
</protein>
<dbReference type="Proteomes" id="UP000886998">
    <property type="component" value="Unassembled WGS sequence"/>
</dbReference>
<dbReference type="Gene3D" id="3.30.40.10">
    <property type="entry name" value="Zinc/RING finger domain, C3HC4 (zinc finger)"/>
    <property type="match status" value="1"/>
</dbReference>
<comment type="subcellular location">
    <subcellularLocation>
        <location evidence="1">Nucleus</location>
    </subcellularLocation>
</comment>
<dbReference type="GO" id="GO:0008270">
    <property type="term" value="F:zinc ion binding"/>
    <property type="evidence" value="ECO:0007669"/>
    <property type="project" value="UniProtKB-KW"/>
</dbReference>
<keyword evidence="8" id="KW-1185">Reference proteome</keyword>
<reference evidence="7" key="1">
    <citation type="submission" date="2020-08" db="EMBL/GenBank/DDBJ databases">
        <title>Multicomponent nature underlies the extraordinary mechanical properties of spider dragline silk.</title>
        <authorList>
            <person name="Kono N."/>
            <person name="Nakamura H."/>
            <person name="Mori M."/>
            <person name="Yoshida Y."/>
            <person name="Ohtoshi R."/>
            <person name="Malay A.D."/>
            <person name="Moran D.A.P."/>
            <person name="Tomita M."/>
            <person name="Numata K."/>
            <person name="Arakawa K."/>
        </authorList>
    </citation>
    <scope>NUCLEOTIDE SEQUENCE</scope>
</reference>
<keyword evidence="3" id="KW-0863">Zinc-finger</keyword>
<dbReference type="GO" id="GO:0010468">
    <property type="term" value="P:regulation of gene expression"/>
    <property type="evidence" value="ECO:0007669"/>
    <property type="project" value="UniProtKB-ARBA"/>
</dbReference>
<dbReference type="InterPro" id="IPR011011">
    <property type="entry name" value="Znf_FYVE_PHD"/>
</dbReference>
<evidence type="ECO:0000259" key="6">
    <source>
        <dbReference type="PROSITE" id="PS51533"/>
    </source>
</evidence>
<evidence type="ECO:0000313" key="7">
    <source>
        <dbReference type="EMBL" id="GFY62676.1"/>
    </source>
</evidence>
<keyword evidence="4" id="KW-0862">Zinc</keyword>
<keyword evidence="2" id="KW-0479">Metal-binding</keyword>
<keyword evidence="5" id="KW-0539">Nucleus</keyword>
<dbReference type="AlphaFoldDB" id="A0A8X7CDJ6"/>
<accession>A0A8X7CDJ6</accession>
<name>A0A8X7CDJ6_9ARAC</name>
<gene>
    <name evidence="7" type="ORF">TNIN_448511</name>
</gene>
<dbReference type="Pfam" id="PF21255">
    <property type="entry name" value="DNMT3_ADD_GATA1-like"/>
    <property type="match status" value="1"/>
</dbReference>
<dbReference type="GO" id="GO:0005634">
    <property type="term" value="C:nucleus"/>
    <property type="evidence" value="ECO:0007669"/>
    <property type="project" value="UniProtKB-SubCell"/>
</dbReference>
<comment type="caution">
    <text evidence="7">The sequence shown here is derived from an EMBL/GenBank/DDBJ whole genome shotgun (WGS) entry which is preliminary data.</text>
</comment>
<evidence type="ECO:0000313" key="8">
    <source>
        <dbReference type="Proteomes" id="UP000886998"/>
    </source>
</evidence>
<dbReference type="CDD" id="cd11725">
    <property type="entry name" value="ADDz_Dnmt3"/>
    <property type="match status" value="1"/>
</dbReference>
<evidence type="ECO:0000256" key="3">
    <source>
        <dbReference type="ARBA" id="ARBA00022771"/>
    </source>
</evidence>
<sequence length="320" mass="36603">MKHPLFIGGVCLDCKKSVKKIEMGKTKEICVVCGLGGELVLCSLSNCLRSYCNVCLDYMAVKDSYSKILKNDNWRCYFCELNPDPRCFIKRREHFQSVAVELPAVPEEKLPICVMASNDAVLSILMKKKFEIGVYRTETANKPEPAIGKKFAEIRPDLIYGSFFASSISFYPSSSTDDRKTCLDAFAAAFYRFLFRLDNARLCKPFVDPVKIELSSKYLYLWTNVPPFNRLCRYLPTRILLFPWVLFCPLELNPEDRKLLDWLIGRGKAEGLSGACRQSPDGGKNFKNNTYSLKEKDSSTIEEDILNKFLDPLKVYFKQV</sequence>
<evidence type="ECO:0000256" key="2">
    <source>
        <dbReference type="ARBA" id="ARBA00022723"/>
    </source>
</evidence>
<evidence type="ECO:0000256" key="1">
    <source>
        <dbReference type="ARBA" id="ARBA00004123"/>
    </source>
</evidence>
<dbReference type="InterPro" id="IPR013083">
    <property type="entry name" value="Znf_RING/FYVE/PHD"/>
</dbReference>
<feature type="domain" description="PHD-type" evidence="6">
    <location>
        <begin position="1"/>
        <end position="107"/>
    </location>
</feature>
<dbReference type="SUPFAM" id="SSF57903">
    <property type="entry name" value="FYVE/PHD zinc finger"/>
    <property type="match status" value="1"/>
</dbReference>